<sequence>MSNVFQEEELPLVAVKYILTVGSDGSYLEPVAYVFGSPLFVDFRNHTIQLHGKGDIRISATSIAGIAKAIAGGLQKADQTKNPVVHLHETVLIQLKALAQAPMTLDTTAMVPEETKRSMVLDFVRESCQELPFLDLNNFMERLERPELLHWPTDISWWALLNVSIARSKLTNDSFQALSPMVWGLFKNAYSMHFSQWWFSCVGQQTRG</sequence>
<organism evidence="1 2">
    <name type="scientific">Fusarium albosuccineum</name>
    <dbReference type="NCBI Taxonomy" id="1237068"/>
    <lineage>
        <taxon>Eukaryota</taxon>
        <taxon>Fungi</taxon>
        <taxon>Dikarya</taxon>
        <taxon>Ascomycota</taxon>
        <taxon>Pezizomycotina</taxon>
        <taxon>Sordariomycetes</taxon>
        <taxon>Hypocreomycetidae</taxon>
        <taxon>Hypocreales</taxon>
        <taxon>Nectriaceae</taxon>
        <taxon>Fusarium</taxon>
        <taxon>Fusarium decemcellulare species complex</taxon>
    </lineage>
</organism>
<accession>A0A8H4P759</accession>
<comment type="caution">
    <text evidence="1">The sequence shown here is derived from an EMBL/GenBank/DDBJ whole genome shotgun (WGS) entry which is preliminary data.</text>
</comment>
<dbReference type="AlphaFoldDB" id="A0A8H4P759"/>
<reference evidence="1 2" key="1">
    <citation type="submission" date="2020-01" db="EMBL/GenBank/DDBJ databases">
        <title>Identification and distribution of gene clusters putatively required for synthesis of sphingolipid metabolism inhibitors in phylogenetically diverse species of the filamentous fungus Fusarium.</title>
        <authorList>
            <person name="Kim H.-S."/>
            <person name="Busman M."/>
            <person name="Brown D.W."/>
            <person name="Divon H."/>
            <person name="Uhlig S."/>
            <person name="Proctor R.H."/>
        </authorList>
    </citation>
    <scope>NUCLEOTIDE SEQUENCE [LARGE SCALE GENOMIC DNA]</scope>
    <source>
        <strain evidence="1 2">NRRL 20459</strain>
    </source>
</reference>
<evidence type="ECO:0000313" key="2">
    <source>
        <dbReference type="Proteomes" id="UP000554235"/>
    </source>
</evidence>
<keyword evidence="2" id="KW-1185">Reference proteome</keyword>
<evidence type="ECO:0000313" key="1">
    <source>
        <dbReference type="EMBL" id="KAF4461745.1"/>
    </source>
</evidence>
<dbReference type="Proteomes" id="UP000554235">
    <property type="component" value="Unassembled WGS sequence"/>
</dbReference>
<name>A0A8H4P759_9HYPO</name>
<gene>
    <name evidence="1" type="ORF">FALBO_11442</name>
</gene>
<dbReference type="EMBL" id="JAADYS010001660">
    <property type="protein sequence ID" value="KAF4461745.1"/>
    <property type="molecule type" value="Genomic_DNA"/>
</dbReference>
<protein>
    <submittedName>
        <fullName evidence="1">Uncharacterized protein</fullName>
    </submittedName>
</protein>
<proteinExistence type="predicted"/>